<protein>
    <submittedName>
        <fullName evidence="1">Uncharacterized protein</fullName>
    </submittedName>
</protein>
<name>A0A653ERW2_9MYCO</name>
<evidence type="ECO:0000313" key="1">
    <source>
        <dbReference type="EMBL" id="VTP00073.1"/>
    </source>
</evidence>
<organism evidence="1">
    <name type="scientific">Mycobacterium riyadhense</name>
    <dbReference type="NCBI Taxonomy" id="486698"/>
    <lineage>
        <taxon>Bacteria</taxon>
        <taxon>Bacillati</taxon>
        <taxon>Actinomycetota</taxon>
        <taxon>Actinomycetes</taxon>
        <taxon>Mycobacteriales</taxon>
        <taxon>Mycobacteriaceae</taxon>
        <taxon>Mycobacterium</taxon>
    </lineage>
</organism>
<sequence length="40" mass="4461">MHPCRKAVEDRDGAAIQARFDRIQRVAVVLAQEFVHAKAG</sequence>
<dbReference type="AlphaFoldDB" id="A0A653ERW2"/>
<proteinExistence type="predicted"/>
<gene>
    <name evidence="1" type="ORF">BIN_B_03314</name>
</gene>
<reference evidence="1" key="1">
    <citation type="submission" date="2019-05" db="EMBL/GenBank/DDBJ databases">
        <authorList>
            <person name="Naeem R."/>
            <person name="Antony C."/>
            <person name="Guan Q."/>
        </authorList>
    </citation>
    <scope>NUCLEOTIDE SEQUENCE</scope>
    <source>
        <strain evidence="1">2</strain>
    </source>
</reference>
<dbReference type="EMBL" id="LR589098">
    <property type="protein sequence ID" value="VTP00073.1"/>
    <property type="molecule type" value="Genomic_DNA"/>
</dbReference>
<accession>A0A653ERW2</accession>